<dbReference type="RefSeq" id="WP_043910704.1">
    <property type="nucleotide sequence ID" value="NZ_JXZB01000002.1"/>
</dbReference>
<evidence type="ECO:0000313" key="1">
    <source>
        <dbReference type="EMBL" id="KIQ64853.1"/>
    </source>
</evidence>
<protein>
    <recommendedName>
        <fullName evidence="3">DUF2004 domain-containing protein</fullName>
    </recommendedName>
</protein>
<keyword evidence="2" id="KW-1185">Reference proteome</keyword>
<sequence length="168" mass="17993">MTTIEHARFGRLETGALHDPDVVWQGTAQLADGEVEVRLWAGPSSAPDAEELDALAARLTDLPALDTAARHALRAHLHEDRGFLDFHLDELDDSETVGRLVREAAGGEVGADAFVAAMRLSSVGLWLGGLSDEPPVVLDYTFEPDLGDQLLAVRATRDGAVASVDRES</sequence>
<gene>
    <name evidence="1" type="ORF">TR51_12110</name>
</gene>
<name>A0A0D0Q1L6_KITGR</name>
<dbReference type="EMBL" id="JXZB01000002">
    <property type="protein sequence ID" value="KIQ64853.1"/>
    <property type="molecule type" value="Genomic_DNA"/>
</dbReference>
<dbReference type="OrthoDB" id="3872755at2"/>
<proteinExistence type="predicted"/>
<dbReference type="Proteomes" id="UP000032066">
    <property type="component" value="Unassembled WGS sequence"/>
</dbReference>
<organism evidence="1 2">
    <name type="scientific">Kitasatospora griseola</name>
    <name type="common">Streptomyces griseolosporeus</name>
    <dbReference type="NCBI Taxonomy" id="2064"/>
    <lineage>
        <taxon>Bacteria</taxon>
        <taxon>Bacillati</taxon>
        <taxon>Actinomycetota</taxon>
        <taxon>Actinomycetes</taxon>
        <taxon>Kitasatosporales</taxon>
        <taxon>Streptomycetaceae</taxon>
        <taxon>Kitasatospora</taxon>
    </lineage>
</organism>
<accession>A0A0D0Q1L6</accession>
<dbReference type="AlphaFoldDB" id="A0A0D0Q1L6"/>
<evidence type="ECO:0008006" key="3">
    <source>
        <dbReference type="Google" id="ProtNLM"/>
    </source>
</evidence>
<comment type="caution">
    <text evidence="1">The sequence shown here is derived from an EMBL/GenBank/DDBJ whole genome shotgun (WGS) entry which is preliminary data.</text>
</comment>
<reference evidence="1 2" key="1">
    <citation type="submission" date="2015-02" db="EMBL/GenBank/DDBJ databases">
        <title>Draft genome sequence of Kitasatospora griseola MF730-N6, a bafilomycin, terpentecin and satosporin producer.</title>
        <authorList>
            <person name="Arens J.C."/>
            <person name="Haltli B."/>
            <person name="Kerr R.G."/>
        </authorList>
    </citation>
    <scope>NUCLEOTIDE SEQUENCE [LARGE SCALE GENOMIC DNA]</scope>
    <source>
        <strain evidence="1 2">MF730-N6</strain>
    </source>
</reference>
<evidence type="ECO:0000313" key="2">
    <source>
        <dbReference type="Proteomes" id="UP000032066"/>
    </source>
</evidence>
<dbReference type="PATRIC" id="fig|2064.6.peg.2603"/>